<dbReference type="EMBL" id="CP055904">
    <property type="protein sequence ID" value="QMR41016.1"/>
    <property type="molecule type" value="Genomic_DNA"/>
</dbReference>
<protein>
    <submittedName>
        <fullName evidence="1">Uncharacterized protein</fullName>
    </submittedName>
</protein>
<proteinExistence type="predicted"/>
<gene>
    <name evidence="1" type="ORF">HV331_16570</name>
</gene>
<dbReference type="Proteomes" id="UP000514462">
    <property type="component" value="Chromosome"/>
</dbReference>
<reference evidence="2" key="1">
    <citation type="submission" date="2020-06" db="EMBL/GenBank/DDBJ databases">
        <title>REHAB project genomes.</title>
        <authorList>
            <person name="Shaw L.P."/>
        </authorList>
    </citation>
    <scope>NUCLEOTIDE SEQUENCE [LARGE SCALE GENOMIC DNA]</scope>
    <source>
        <strain evidence="2">RHBSTW-00938</strain>
    </source>
</reference>
<dbReference type="AlphaFoldDB" id="A0AAP9U609"/>
<organism evidence="1 2">
    <name type="scientific">Klebsiella aerogenes</name>
    <name type="common">Enterobacter aerogenes</name>
    <dbReference type="NCBI Taxonomy" id="548"/>
    <lineage>
        <taxon>Bacteria</taxon>
        <taxon>Pseudomonadati</taxon>
        <taxon>Pseudomonadota</taxon>
        <taxon>Gammaproteobacteria</taxon>
        <taxon>Enterobacterales</taxon>
        <taxon>Enterobacteriaceae</taxon>
        <taxon>Klebsiella/Raoultella group</taxon>
        <taxon>Klebsiella</taxon>
    </lineage>
</organism>
<name>A0AAP9U609_KLEAE</name>
<evidence type="ECO:0000313" key="1">
    <source>
        <dbReference type="EMBL" id="QMR41016.1"/>
    </source>
</evidence>
<evidence type="ECO:0000313" key="2">
    <source>
        <dbReference type="Proteomes" id="UP000514462"/>
    </source>
</evidence>
<accession>A0AAP9U609</accession>
<dbReference type="RefSeq" id="WP_182014527.1">
    <property type="nucleotide sequence ID" value="NZ_CP055904.1"/>
</dbReference>
<sequence>MNTIIFIDDDIDVRATYELSMSIMFSEEFNILCLDVEPSLDDMINVLNNIPDKVTYFIDEKLKHSGVASYSGVELAERIRIFDSKIPVYILTSFADEIEKYLGDIEFVIDKNDWDLEEDGANLIKRFLRHINTYKDIKSQQAKRFEFLLEKSIFSSLSEKELEEFKALDLSRVKNTFSEGIISDESLSELNAASDELDKIFLELSDDNDK</sequence>